<evidence type="ECO:0000313" key="1">
    <source>
        <dbReference type="EMBL" id="KAG9240673.1"/>
    </source>
</evidence>
<dbReference type="OrthoDB" id="2019149at2759"/>
<accession>A0A9P8CB72</accession>
<dbReference type="AlphaFoldDB" id="A0A9P8CB72"/>
<dbReference type="Gene3D" id="2.160.20.10">
    <property type="entry name" value="Single-stranded right-handed beta-helix, Pectin lyase-like"/>
    <property type="match status" value="1"/>
</dbReference>
<evidence type="ECO:0000313" key="2">
    <source>
        <dbReference type="Proteomes" id="UP000887226"/>
    </source>
</evidence>
<organism evidence="1 2">
    <name type="scientific">Calycina marina</name>
    <dbReference type="NCBI Taxonomy" id="1763456"/>
    <lineage>
        <taxon>Eukaryota</taxon>
        <taxon>Fungi</taxon>
        <taxon>Dikarya</taxon>
        <taxon>Ascomycota</taxon>
        <taxon>Pezizomycotina</taxon>
        <taxon>Leotiomycetes</taxon>
        <taxon>Helotiales</taxon>
        <taxon>Pezizellaceae</taxon>
        <taxon>Calycina</taxon>
    </lineage>
</organism>
<reference evidence="1" key="1">
    <citation type="journal article" date="2021" name="IMA Fungus">
        <title>Genomic characterization of three marine fungi, including Emericellopsis atlantica sp. nov. with signatures of a generalist lifestyle and marine biomass degradation.</title>
        <authorList>
            <person name="Hagestad O.C."/>
            <person name="Hou L."/>
            <person name="Andersen J.H."/>
            <person name="Hansen E.H."/>
            <person name="Altermark B."/>
            <person name="Li C."/>
            <person name="Kuhnert E."/>
            <person name="Cox R.J."/>
            <person name="Crous P.W."/>
            <person name="Spatafora J.W."/>
            <person name="Lail K."/>
            <person name="Amirebrahimi M."/>
            <person name="Lipzen A."/>
            <person name="Pangilinan J."/>
            <person name="Andreopoulos W."/>
            <person name="Hayes R.D."/>
            <person name="Ng V."/>
            <person name="Grigoriev I.V."/>
            <person name="Jackson S.A."/>
            <person name="Sutton T.D.S."/>
            <person name="Dobson A.D.W."/>
            <person name="Rama T."/>
        </authorList>
    </citation>
    <scope>NUCLEOTIDE SEQUENCE</scope>
    <source>
        <strain evidence="1">TRa3180A</strain>
    </source>
</reference>
<gene>
    <name evidence="1" type="ORF">BJ878DRAFT_275621</name>
</gene>
<dbReference type="EMBL" id="MU254375">
    <property type="protein sequence ID" value="KAG9240673.1"/>
    <property type="molecule type" value="Genomic_DNA"/>
</dbReference>
<proteinExistence type="predicted"/>
<protein>
    <submittedName>
        <fullName evidence="1">Uncharacterized protein</fullName>
    </submittedName>
</protein>
<sequence length="148" mass="16320">MMKTSSVHHHLYSMYRLMQQLSKLAQDRLIEPSRQITTRLLPETLSLQIHHQSLKGSAYSSLNPSDNTILITYAIYASAVGSNNSSATLLIADANFRLYNINMTNSAGTAGRAVAVSRTGANQGFLCKVDLMVFLKESKRKSHLDTGC</sequence>
<dbReference type="Proteomes" id="UP000887226">
    <property type="component" value="Unassembled WGS sequence"/>
</dbReference>
<comment type="caution">
    <text evidence="1">The sequence shown here is derived from an EMBL/GenBank/DDBJ whole genome shotgun (WGS) entry which is preliminary data.</text>
</comment>
<keyword evidence="2" id="KW-1185">Reference proteome</keyword>
<dbReference type="InterPro" id="IPR012334">
    <property type="entry name" value="Pectin_lyas_fold"/>
</dbReference>
<name>A0A9P8CB72_9HELO</name>